<feature type="compositionally biased region" description="Low complexity" evidence="1">
    <location>
        <begin position="325"/>
        <end position="334"/>
    </location>
</feature>
<gene>
    <name evidence="3" type="ORF">RIdsm_03506</name>
</gene>
<sequence precursor="true">MVPRWLFILAGVVVASGAVAQEAPCEHAACRASPAFGAACRVYLDAADGDVTLHRSVLGGRVGGVSRAVPEGCYRADRVYGLQGWRFNTRGGHKIRHVKFLQRVGSLSFALADHDGDDFADGFVWLVPLPDGTVLRHVRAECTGACRLELAPKAAGEVVVLAGFDIRRAENDGHVRRFAVGPVIGTATAPEMRVDFRDDDFAYSVELQYAYLPPGAVAGTGDVAQSYARDDGGFGTAVVRNPSFPDPALRAETGEGDLVLQFFAFAFGNGGHFLEDIGVERRMGENEAWFQDNQGRGERRHPDDPFDWRAGFVRLRQGLRRRRAPAAGRWPSRPARARSRDSRRWRSASPAGPSPSGSAWRTPPSSSR</sequence>
<accession>A0A5P3AH78</accession>
<dbReference type="AlphaFoldDB" id="A0A5P3AH78"/>
<evidence type="ECO:0000313" key="3">
    <source>
        <dbReference type="EMBL" id="QEW27688.1"/>
    </source>
</evidence>
<feature type="compositionally biased region" description="Low complexity" evidence="1">
    <location>
        <begin position="347"/>
        <end position="361"/>
    </location>
</feature>
<feature type="signal peptide" evidence="2">
    <location>
        <begin position="1"/>
        <end position="20"/>
    </location>
</feature>
<evidence type="ECO:0000256" key="1">
    <source>
        <dbReference type="SAM" id="MobiDB-lite"/>
    </source>
</evidence>
<reference evidence="3 4" key="1">
    <citation type="submission" date="2018-08" db="EMBL/GenBank/DDBJ databases">
        <title>Genetic Globetrotter - A new plasmid hitch-hiking vast phylogenetic and geographic distances.</title>
        <authorList>
            <person name="Vollmers J."/>
            <person name="Petersen J."/>
        </authorList>
    </citation>
    <scope>NUCLEOTIDE SEQUENCE [LARGE SCALE GENOMIC DNA]</scope>
    <source>
        <strain evidence="3 4">DSM 26383</strain>
    </source>
</reference>
<proteinExistence type="predicted"/>
<dbReference type="Proteomes" id="UP000325785">
    <property type="component" value="Chromosome"/>
</dbReference>
<keyword evidence="2" id="KW-0732">Signal</keyword>
<protein>
    <submittedName>
        <fullName evidence="3">Uncharacterized protein</fullName>
    </submittedName>
</protein>
<evidence type="ECO:0000313" key="4">
    <source>
        <dbReference type="Proteomes" id="UP000325785"/>
    </source>
</evidence>
<feature type="chain" id="PRO_5024853648" evidence="2">
    <location>
        <begin position="21"/>
        <end position="368"/>
    </location>
</feature>
<evidence type="ECO:0000256" key="2">
    <source>
        <dbReference type="SAM" id="SignalP"/>
    </source>
</evidence>
<name>A0A5P3AH78_9RHOB</name>
<feature type="region of interest" description="Disordered" evidence="1">
    <location>
        <begin position="323"/>
        <end position="368"/>
    </location>
</feature>
<organism evidence="3 4">
    <name type="scientific">Roseovarius indicus</name>
    <dbReference type="NCBI Taxonomy" id="540747"/>
    <lineage>
        <taxon>Bacteria</taxon>
        <taxon>Pseudomonadati</taxon>
        <taxon>Pseudomonadota</taxon>
        <taxon>Alphaproteobacteria</taxon>
        <taxon>Rhodobacterales</taxon>
        <taxon>Roseobacteraceae</taxon>
        <taxon>Roseovarius</taxon>
    </lineage>
</organism>
<dbReference type="EMBL" id="CP031598">
    <property type="protein sequence ID" value="QEW27688.1"/>
    <property type="molecule type" value="Genomic_DNA"/>
</dbReference>
<dbReference type="KEGG" id="rid:RIdsm_03506"/>